<sequence>MAITSAFQADDAGSIPAARSKFPFFVNSIYLIENKALSGVFCCVWRLACDGSKSALWPTCDQNGVH</sequence>
<name>A0A0C5WGG0_9GAMM</name>
<dbReference type="AlphaFoldDB" id="A0A0C5WGG0"/>
<dbReference type="HOGENOM" id="CLU_2827409_0_0_6"/>
<dbReference type="Proteomes" id="UP000032303">
    <property type="component" value="Chromosome 1"/>
</dbReference>
<proteinExistence type="predicted"/>
<gene>
    <name evidence="1" type="ORF">H744_1c1198</name>
</gene>
<organism evidence="1 2">
    <name type="scientific">Photobacterium gaetbulicola Gung47</name>
    <dbReference type="NCBI Taxonomy" id="658445"/>
    <lineage>
        <taxon>Bacteria</taxon>
        <taxon>Pseudomonadati</taxon>
        <taxon>Pseudomonadota</taxon>
        <taxon>Gammaproteobacteria</taxon>
        <taxon>Vibrionales</taxon>
        <taxon>Vibrionaceae</taxon>
        <taxon>Photobacterium</taxon>
    </lineage>
</organism>
<dbReference type="STRING" id="658445.H744_1c1198"/>
<protein>
    <submittedName>
        <fullName evidence="1">Uncharacterized protein</fullName>
    </submittedName>
</protein>
<accession>A0A0C5WGG0</accession>
<dbReference type="KEGG" id="pgb:H744_1c1198"/>
<keyword evidence="2" id="KW-1185">Reference proteome</keyword>
<dbReference type="EMBL" id="CP005973">
    <property type="protein sequence ID" value="AJR06223.1"/>
    <property type="molecule type" value="Genomic_DNA"/>
</dbReference>
<evidence type="ECO:0000313" key="2">
    <source>
        <dbReference type="Proteomes" id="UP000032303"/>
    </source>
</evidence>
<reference evidence="1 2" key="1">
    <citation type="submission" date="2013-05" db="EMBL/GenBank/DDBJ databases">
        <title>Complete genome sequence of the lipase-producing bacterium Photobacterium gaetbulicola Gung47.</title>
        <authorList>
            <person name="Kim Y.-O."/>
        </authorList>
    </citation>
    <scope>NUCLEOTIDE SEQUENCE [LARGE SCALE GENOMIC DNA]</scope>
    <source>
        <strain evidence="1 2">Gung47</strain>
    </source>
</reference>
<evidence type="ECO:0000313" key="1">
    <source>
        <dbReference type="EMBL" id="AJR06223.1"/>
    </source>
</evidence>